<name>A0AAQ3KWI2_9LILI</name>
<dbReference type="PANTHER" id="PTHR12630">
    <property type="entry name" value="N-LINKED OLIGOSACCHARIDE PROCESSING"/>
    <property type="match status" value="1"/>
</dbReference>
<dbReference type="InterPro" id="IPR036055">
    <property type="entry name" value="LDL_receptor-like_sf"/>
</dbReference>
<dbReference type="PANTHER" id="PTHR12630:SF1">
    <property type="entry name" value="GLUCOSIDASE 2 SUBUNIT BETA"/>
    <property type="match status" value="1"/>
</dbReference>
<dbReference type="GO" id="GO:0006491">
    <property type="term" value="P:N-glycan processing"/>
    <property type="evidence" value="ECO:0007669"/>
    <property type="project" value="TreeGrafter"/>
</dbReference>
<feature type="compositionally biased region" description="Polar residues" evidence="6">
    <location>
        <begin position="303"/>
        <end position="315"/>
    </location>
</feature>
<evidence type="ECO:0000256" key="4">
    <source>
        <dbReference type="ARBA" id="ARBA00023157"/>
    </source>
</evidence>
<evidence type="ECO:0000256" key="1">
    <source>
        <dbReference type="ARBA" id="ARBA00022387"/>
    </source>
</evidence>
<feature type="chain" id="PRO_5042827257" description="Glucosidase 2 subunit beta" evidence="7">
    <location>
        <begin position="25"/>
        <end position="614"/>
    </location>
</feature>
<dbReference type="PROSITE" id="PS50068">
    <property type="entry name" value="LDLRA_2"/>
    <property type="match status" value="1"/>
</dbReference>
<dbReference type="SUPFAM" id="SSF57424">
    <property type="entry name" value="LDL receptor-like module"/>
    <property type="match status" value="1"/>
</dbReference>
<dbReference type="InterPro" id="IPR036607">
    <property type="entry name" value="PRKCSH"/>
</dbReference>
<evidence type="ECO:0000256" key="6">
    <source>
        <dbReference type="SAM" id="MobiDB-lite"/>
    </source>
</evidence>
<dbReference type="Gene3D" id="4.10.400.10">
    <property type="entry name" value="Low-density Lipoprotein Receptor"/>
    <property type="match status" value="1"/>
</dbReference>
<protein>
    <recommendedName>
        <fullName evidence="1">Glucosidase 2 subunit beta</fullName>
    </recommendedName>
</protein>
<dbReference type="AlphaFoldDB" id="A0AAQ3KWI2"/>
<feature type="compositionally biased region" description="Acidic residues" evidence="6">
    <location>
        <begin position="383"/>
        <end position="395"/>
    </location>
</feature>
<dbReference type="Pfam" id="PF12999">
    <property type="entry name" value="PRKCSH-like"/>
    <property type="match status" value="1"/>
</dbReference>
<dbReference type="Pfam" id="PF13015">
    <property type="entry name" value="PRKCSH_1"/>
    <property type="match status" value="1"/>
</dbReference>
<evidence type="ECO:0000256" key="2">
    <source>
        <dbReference type="ARBA" id="ARBA00022729"/>
    </source>
</evidence>
<dbReference type="Proteomes" id="UP001327560">
    <property type="component" value="Chromosome 8"/>
</dbReference>
<feature type="signal peptide" evidence="7">
    <location>
        <begin position="1"/>
        <end position="24"/>
    </location>
</feature>
<reference evidence="9 10" key="1">
    <citation type="submission" date="2023-10" db="EMBL/GenBank/DDBJ databases">
        <title>Chromosome-scale genome assembly provides insights into flower coloration mechanisms of Canna indica.</title>
        <authorList>
            <person name="Li C."/>
        </authorList>
    </citation>
    <scope>NUCLEOTIDE SEQUENCE [LARGE SCALE GENOMIC DNA]</scope>
    <source>
        <tissue evidence="9">Flower</tissue>
    </source>
</reference>
<dbReference type="InterPro" id="IPR002172">
    <property type="entry name" value="LDrepeatLR_classA_rpt"/>
</dbReference>
<evidence type="ECO:0000256" key="3">
    <source>
        <dbReference type="ARBA" id="ARBA00022824"/>
    </source>
</evidence>
<keyword evidence="10" id="KW-1185">Reference proteome</keyword>
<proteinExistence type="predicted"/>
<feature type="compositionally biased region" description="Basic and acidic residues" evidence="6">
    <location>
        <begin position="396"/>
        <end position="415"/>
    </location>
</feature>
<dbReference type="SUPFAM" id="SSF50911">
    <property type="entry name" value="Mannose 6-phosphate receptor domain"/>
    <property type="match status" value="1"/>
</dbReference>
<keyword evidence="2 7" id="KW-0732">Signal</keyword>
<dbReference type="InterPro" id="IPR009011">
    <property type="entry name" value="Man6P_isomerase_rcpt-bd_dom_sf"/>
</dbReference>
<dbReference type="InterPro" id="IPR028146">
    <property type="entry name" value="PRKCSH_N"/>
</dbReference>
<feature type="compositionally biased region" description="Basic and acidic residues" evidence="6">
    <location>
        <begin position="196"/>
        <end position="226"/>
    </location>
</feature>
<dbReference type="CDD" id="cd00112">
    <property type="entry name" value="LDLa"/>
    <property type="match status" value="1"/>
</dbReference>
<dbReference type="InterPro" id="IPR039794">
    <property type="entry name" value="Gtb1-like"/>
</dbReference>
<feature type="compositionally biased region" description="Basic and acidic residues" evidence="6">
    <location>
        <begin position="260"/>
        <end position="273"/>
    </location>
</feature>
<evidence type="ECO:0000313" key="9">
    <source>
        <dbReference type="EMBL" id="WOL16362.1"/>
    </source>
</evidence>
<feature type="domain" description="MRH" evidence="8">
    <location>
        <begin position="448"/>
        <end position="591"/>
    </location>
</feature>
<organism evidence="9 10">
    <name type="scientific">Canna indica</name>
    <name type="common">Indian-shot</name>
    <dbReference type="NCBI Taxonomy" id="4628"/>
    <lineage>
        <taxon>Eukaryota</taxon>
        <taxon>Viridiplantae</taxon>
        <taxon>Streptophyta</taxon>
        <taxon>Embryophyta</taxon>
        <taxon>Tracheophyta</taxon>
        <taxon>Spermatophyta</taxon>
        <taxon>Magnoliopsida</taxon>
        <taxon>Liliopsida</taxon>
        <taxon>Zingiberales</taxon>
        <taxon>Cannaceae</taxon>
        <taxon>Canna</taxon>
    </lineage>
</organism>
<dbReference type="PROSITE" id="PS51914">
    <property type="entry name" value="MRH"/>
    <property type="match status" value="1"/>
</dbReference>
<evidence type="ECO:0000313" key="10">
    <source>
        <dbReference type="Proteomes" id="UP001327560"/>
    </source>
</evidence>
<keyword evidence="3" id="KW-0256">Endoplasmic reticulum</keyword>
<evidence type="ECO:0000256" key="7">
    <source>
        <dbReference type="SAM" id="SignalP"/>
    </source>
</evidence>
<dbReference type="EMBL" id="CP136897">
    <property type="protein sequence ID" value="WOL16362.1"/>
    <property type="molecule type" value="Genomic_DNA"/>
</dbReference>
<gene>
    <name evidence="9" type="ORF">Cni_G25149</name>
</gene>
<dbReference type="InterPro" id="IPR044865">
    <property type="entry name" value="MRH_dom"/>
</dbReference>
<feature type="compositionally biased region" description="Basic and acidic residues" evidence="6">
    <location>
        <begin position="339"/>
        <end position="357"/>
    </location>
</feature>
<dbReference type="Gene3D" id="2.70.130.10">
    <property type="entry name" value="Mannose-6-phosphate receptor binding domain"/>
    <property type="match status" value="1"/>
</dbReference>
<feature type="region of interest" description="Disordered" evidence="6">
    <location>
        <begin position="196"/>
        <end position="421"/>
    </location>
</feature>
<feature type="coiled-coil region" evidence="5">
    <location>
        <begin position="453"/>
        <end position="480"/>
    </location>
</feature>
<sequence>MGTHRLKVPLAIFCLCFFWIAGFASLSPRELLGIAPQDVGYYKSDVIKCKDGSKKFTKQQLNDEFCDCPDGTDEPGTSACPEGKFYCRNAGHIPQTIFSSRVNDGVCDCCDGSDEYNGSANCPNTCWEAGKAAREKIKKKIATHQEGLLMRKQEVEKAKQAFAKDEAELLKLKNEEKILKGLVEKLREHKERIEKAEEEERLRKEKEEKKRRDAEIKSNELNKSSEESPQDDTEGTQDTLEKASQGKIEVVQESAVQLENEYKSGTEIPDDHTVTQITNDHGDSITSSHVSDHKSDEVPSDYATDQAQSSETTEGLSKEELGRLVASRWTGEQTEQGEEQTKESDDAKEEEQEHNIDFPESAEEENYDSYNSENDDDRHKYDDDDFEDETDEEYQEDHVEPDVSTHSGEDFKSDFPDATPSGRPSWLDKIQQTVQNIIQAFNFFKTPVDISESSRVKNEYDDASSKLSKLQSRISTLSEKLKHDFGKEKEFYSFYDHCFENKKNKYTYKVCPFKKATQVEGHSTTQLGRWEKFDESYRAMQFANGDRCWNGPDRSLKVRLRCGLKDELADVDEPSRCEYVAILSTPILCLEEKLKELQEKLEDMNKSQPSHDEL</sequence>
<accession>A0AAQ3KWI2</accession>
<evidence type="ECO:0000256" key="5">
    <source>
        <dbReference type="SAM" id="Coils"/>
    </source>
</evidence>
<keyword evidence="5" id="KW-0175">Coiled coil</keyword>
<evidence type="ECO:0000259" key="8">
    <source>
        <dbReference type="PROSITE" id="PS51914"/>
    </source>
</evidence>
<feature type="compositionally biased region" description="Polar residues" evidence="6">
    <location>
        <begin position="274"/>
        <end position="289"/>
    </location>
</feature>
<dbReference type="GO" id="GO:0017177">
    <property type="term" value="C:glucosidase II complex"/>
    <property type="evidence" value="ECO:0007669"/>
    <property type="project" value="TreeGrafter"/>
</dbReference>
<keyword evidence="4" id="KW-1015">Disulfide bond</keyword>